<evidence type="ECO:0000256" key="2">
    <source>
        <dbReference type="ARBA" id="ARBA00022448"/>
    </source>
</evidence>
<keyword evidence="2" id="KW-0813">Transport</keyword>
<comment type="subcellular location">
    <subcellularLocation>
        <location evidence="1">Membrane</location>
        <topology evidence="1">Multi-pass membrane protein</topology>
    </subcellularLocation>
</comment>
<feature type="region of interest" description="Disordered" evidence="7">
    <location>
        <begin position="479"/>
        <end position="506"/>
    </location>
</feature>
<evidence type="ECO:0000256" key="8">
    <source>
        <dbReference type="SAM" id="Phobius"/>
    </source>
</evidence>
<dbReference type="STRING" id="1382522.W6MIV6"/>
<keyword evidence="10" id="KW-1185">Reference proteome</keyword>
<gene>
    <name evidence="9" type="ORF">KUCA_T00002072001</name>
</gene>
<feature type="compositionally biased region" description="Basic and acidic residues" evidence="7">
    <location>
        <begin position="495"/>
        <end position="506"/>
    </location>
</feature>
<name>W6MIV6_9ASCO</name>
<reference evidence="9" key="2">
    <citation type="submission" date="2014-02" db="EMBL/GenBank/DDBJ databases">
        <title>Complete DNA sequence of /Kuraishia capsulata/ illustrates novel genomic features among budding yeasts (/Saccharomycotina/).</title>
        <authorList>
            <person name="Morales L."/>
            <person name="Noel B."/>
            <person name="Porcel B."/>
            <person name="Marcet-Houben M."/>
            <person name="Hullo M-F."/>
            <person name="Sacerdot C."/>
            <person name="Tekaia F."/>
            <person name="Leh-Louis V."/>
            <person name="Despons L."/>
            <person name="Khanna V."/>
            <person name="Aury J-M."/>
            <person name="Barbe V."/>
            <person name="Couloux A."/>
            <person name="Labadie K."/>
            <person name="Pelletier E."/>
            <person name="Souciet J-L."/>
            <person name="Boekhout T."/>
            <person name="Gabaldon T."/>
            <person name="Wincker P."/>
            <person name="Dujon B."/>
        </authorList>
    </citation>
    <scope>NUCLEOTIDE SEQUENCE</scope>
    <source>
        <strain evidence="9">CBS 1993</strain>
    </source>
</reference>
<dbReference type="HOGENOM" id="CLU_001265_4_2_1"/>
<dbReference type="AlphaFoldDB" id="W6MIV6"/>
<dbReference type="FunFam" id="1.20.1250.20:FF:000065">
    <property type="entry name" value="Putative MFS pantothenate transporter"/>
    <property type="match status" value="1"/>
</dbReference>
<feature type="transmembrane region" description="Helical" evidence="8">
    <location>
        <begin position="409"/>
        <end position="431"/>
    </location>
</feature>
<feature type="transmembrane region" description="Helical" evidence="8">
    <location>
        <begin position="326"/>
        <end position="344"/>
    </location>
</feature>
<keyword evidence="3 8" id="KW-0812">Transmembrane</keyword>
<evidence type="ECO:0000313" key="9">
    <source>
        <dbReference type="EMBL" id="CDK26101.1"/>
    </source>
</evidence>
<dbReference type="GO" id="GO:0015233">
    <property type="term" value="F:pantothenate transmembrane transporter activity"/>
    <property type="evidence" value="ECO:0007669"/>
    <property type="project" value="TreeGrafter"/>
</dbReference>
<evidence type="ECO:0008006" key="11">
    <source>
        <dbReference type="Google" id="ProtNLM"/>
    </source>
</evidence>
<evidence type="ECO:0000256" key="7">
    <source>
        <dbReference type="SAM" id="MobiDB-lite"/>
    </source>
</evidence>
<feature type="transmembrane region" description="Helical" evidence="8">
    <location>
        <begin position="351"/>
        <end position="371"/>
    </location>
</feature>
<dbReference type="InterPro" id="IPR036259">
    <property type="entry name" value="MFS_trans_sf"/>
</dbReference>
<feature type="transmembrane region" description="Helical" evidence="8">
    <location>
        <begin position="377"/>
        <end position="397"/>
    </location>
</feature>
<evidence type="ECO:0000256" key="5">
    <source>
        <dbReference type="ARBA" id="ARBA00023136"/>
    </source>
</evidence>
<dbReference type="GeneID" id="34519497"/>
<dbReference type="EMBL" id="HG793126">
    <property type="protein sequence ID" value="CDK26101.1"/>
    <property type="molecule type" value="Genomic_DNA"/>
</dbReference>
<dbReference type="RefSeq" id="XP_022458109.1">
    <property type="nucleotide sequence ID" value="XM_022604315.1"/>
</dbReference>
<evidence type="ECO:0000256" key="6">
    <source>
        <dbReference type="ARBA" id="ARBA00037968"/>
    </source>
</evidence>
<sequence length="506" mass="56898">MGKRATAEENAARAEENSRRKDTLPRKLLRFFWTDIYDDKDEQKLIFKVDTFIMSYCCVSYFMNYLDRTAFSNAYATGMKEELGLVGNQYTVINTCLTVGYIIAQIPHALLLQIIPPRYYFPANQVLWGICTMCTAACKTYPQVCAARFFLGIFESSTFSGSMYVLGSWLKENELGKRTGVFAASGVAGSMVSGYIQTAIYKRFNGTGSLASWKIMFLIDGAVVFPVAIYGLFFFPSTPKTSNNFYFTERELEIARTRLPPPKPKTKFDWTLIKRALIDWKLWVLSFLWVWGGALEAICNQSTFLLGMKAQGTYTVSQINEWPTGVQAVGILSILVAALWNDAWPKRKAEFIYILCACQLVSASILLKWDVALGGRLFAFFLAGTSYGGQTIYFSWANDICQGDDPLRAVVLFCMNMSSSILFCFWGILLYPSSDAPRFHNGFITSIVVSIVCALWAAMTYICAKYEKRKVERLTAAAELEEDSSDAPEFVSTEDISKDKEKAFVA</sequence>
<feature type="transmembrane region" description="Helical" evidence="8">
    <location>
        <begin position="213"/>
        <end position="235"/>
    </location>
</feature>
<dbReference type="Gene3D" id="1.20.1250.20">
    <property type="entry name" value="MFS general substrate transporter like domains"/>
    <property type="match status" value="1"/>
</dbReference>
<evidence type="ECO:0000256" key="1">
    <source>
        <dbReference type="ARBA" id="ARBA00004141"/>
    </source>
</evidence>
<dbReference type="GO" id="GO:0005886">
    <property type="term" value="C:plasma membrane"/>
    <property type="evidence" value="ECO:0007669"/>
    <property type="project" value="TreeGrafter"/>
</dbReference>
<feature type="transmembrane region" description="Helical" evidence="8">
    <location>
        <begin position="443"/>
        <end position="464"/>
    </location>
</feature>
<comment type="similarity">
    <text evidence="6">Belongs to the major facilitator superfamily. Allantoate permease family.</text>
</comment>
<dbReference type="PANTHER" id="PTHR43791:SF4">
    <property type="entry name" value="PANTOTHENATE TRANSPORTER FEN2"/>
    <property type="match status" value="1"/>
</dbReference>
<proteinExistence type="inferred from homology"/>
<feature type="transmembrane region" description="Helical" evidence="8">
    <location>
        <begin position="282"/>
        <end position="306"/>
    </location>
</feature>
<dbReference type="SUPFAM" id="SSF103473">
    <property type="entry name" value="MFS general substrate transporter"/>
    <property type="match status" value="1"/>
</dbReference>
<dbReference type="Proteomes" id="UP000019384">
    <property type="component" value="Unassembled WGS sequence"/>
</dbReference>
<dbReference type="OrthoDB" id="3639251at2759"/>
<dbReference type="PANTHER" id="PTHR43791">
    <property type="entry name" value="PERMEASE-RELATED"/>
    <property type="match status" value="1"/>
</dbReference>
<organism evidence="9 10">
    <name type="scientific">Kuraishia capsulata CBS 1993</name>
    <dbReference type="NCBI Taxonomy" id="1382522"/>
    <lineage>
        <taxon>Eukaryota</taxon>
        <taxon>Fungi</taxon>
        <taxon>Dikarya</taxon>
        <taxon>Ascomycota</taxon>
        <taxon>Saccharomycotina</taxon>
        <taxon>Pichiomycetes</taxon>
        <taxon>Pichiales</taxon>
        <taxon>Pichiaceae</taxon>
        <taxon>Kuraishia</taxon>
    </lineage>
</organism>
<keyword evidence="5 8" id="KW-0472">Membrane</keyword>
<protein>
    <recommendedName>
        <fullName evidence="11">Major facilitator superfamily (MFS) profile domain-containing protein</fullName>
    </recommendedName>
</protein>
<dbReference type="InterPro" id="IPR011701">
    <property type="entry name" value="MFS"/>
</dbReference>
<feature type="transmembrane region" description="Helical" evidence="8">
    <location>
        <begin position="181"/>
        <end position="201"/>
    </location>
</feature>
<reference evidence="9" key="1">
    <citation type="submission" date="2013-12" db="EMBL/GenBank/DDBJ databases">
        <authorList>
            <person name="Genoscope - CEA"/>
        </authorList>
    </citation>
    <scope>NUCLEOTIDE SEQUENCE</scope>
    <source>
        <strain evidence="9">CBS 1993</strain>
    </source>
</reference>
<dbReference type="GO" id="GO:0098717">
    <property type="term" value="P:pantothenate import across plasma membrane"/>
    <property type="evidence" value="ECO:0007669"/>
    <property type="project" value="TreeGrafter"/>
</dbReference>
<evidence type="ECO:0000313" key="10">
    <source>
        <dbReference type="Proteomes" id="UP000019384"/>
    </source>
</evidence>
<dbReference type="Pfam" id="PF07690">
    <property type="entry name" value="MFS_1"/>
    <property type="match status" value="1"/>
</dbReference>
<evidence type="ECO:0000256" key="4">
    <source>
        <dbReference type="ARBA" id="ARBA00022989"/>
    </source>
</evidence>
<accession>W6MIV6</accession>
<keyword evidence="4 8" id="KW-1133">Transmembrane helix</keyword>
<evidence type="ECO:0000256" key="3">
    <source>
        <dbReference type="ARBA" id="ARBA00022692"/>
    </source>
</evidence>